<reference evidence="2 3" key="1">
    <citation type="submission" date="2023-04" db="EMBL/GenBank/DDBJ databases">
        <title>A novel bacteria isolated from coastal sediment.</title>
        <authorList>
            <person name="Liu X.-J."/>
            <person name="Du Z.-J."/>
        </authorList>
    </citation>
    <scope>NUCLEOTIDE SEQUENCE [LARGE SCALE GENOMIC DNA]</scope>
    <source>
        <strain evidence="2 3">SDUM461004</strain>
    </source>
</reference>
<organism evidence="2 3">
    <name type="scientific">Thalassobacterium sedimentorum</name>
    <dbReference type="NCBI Taxonomy" id="3041258"/>
    <lineage>
        <taxon>Bacteria</taxon>
        <taxon>Pseudomonadati</taxon>
        <taxon>Verrucomicrobiota</taxon>
        <taxon>Opitutia</taxon>
        <taxon>Puniceicoccales</taxon>
        <taxon>Coraliomargaritaceae</taxon>
        <taxon>Thalassobacterium</taxon>
    </lineage>
</organism>
<evidence type="ECO:0000313" key="2">
    <source>
        <dbReference type="EMBL" id="MDQ8194581.1"/>
    </source>
</evidence>
<dbReference type="SUPFAM" id="SSF52833">
    <property type="entry name" value="Thioredoxin-like"/>
    <property type="match status" value="1"/>
</dbReference>
<sequence length="260" mass="28184">MSVNAGRQMWADTVNSNFIAVFVGDAFYVDISVCFQAYDCFYCCESTVVDLSIIMLQVLRKNVAGVIWLICVMLGIAVLWRYSQKAGGFGEVAPLWPEQSSLAFVDGVDGGLQLIMFVHPHCPCSRASLGELAVLIRNSRQALSARVLFVSPSQQSQSWVRSGLWQQAELIPNVQLEVDRDGVEAARFGAETSGATLVYSASGQLLFHGGITSARGHYGDNVGRLAIQGLTKGQHTETQTAVFGCALRSDLDEIEALPAM</sequence>
<keyword evidence="1" id="KW-0472">Membrane</keyword>
<keyword evidence="1" id="KW-0812">Transmembrane</keyword>
<keyword evidence="3" id="KW-1185">Reference proteome</keyword>
<keyword evidence="1" id="KW-1133">Transmembrane helix</keyword>
<evidence type="ECO:0000313" key="3">
    <source>
        <dbReference type="Proteomes" id="UP001243717"/>
    </source>
</evidence>
<accession>A0ABU1AII1</accession>
<evidence type="ECO:0008006" key="4">
    <source>
        <dbReference type="Google" id="ProtNLM"/>
    </source>
</evidence>
<comment type="caution">
    <text evidence="2">The sequence shown here is derived from an EMBL/GenBank/DDBJ whole genome shotgun (WGS) entry which is preliminary data.</text>
</comment>
<evidence type="ECO:0000256" key="1">
    <source>
        <dbReference type="SAM" id="Phobius"/>
    </source>
</evidence>
<proteinExistence type="predicted"/>
<dbReference type="Gene3D" id="3.40.30.10">
    <property type="entry name" value="Glutaredoxin"/>
    <property type="match status" value="1"/>
</dbReference>
<name>A0ABU1AII1_9BACT</name>
<dbReference type="Proteomes" id="UP001243717">
    <property type="component" value="Unassembled WGS sequence"/>
</dbReference>
<dbReference type="EMBL" id="JARXIC010000012">
    <property type="protein sequence ID" value="MDQ8194581.1"/>
    <property type="molecule type" value="Genomic_DNA"/>
</dbReference>
<protein>
    <recommendedName>
        <fullName evidence="4">RedB protein</fullName>
    </recommendedName>
</protein>
<feature type="transmembrane region" description="Helical" evidence="1">
    <location>
        <begin position="63"/>
        <end position="82"/>
    </location>
</feature>
<dbReference type="InterPro" id="IPR036249">
    <property type="entry name" value="Thioredoxin-like_sf"/>
</dbReference>
<gene>
    <name evidence="2" type="ORF">QEH59_09100</name>
</gene>
<dbReference type="RefSeq" id="WP_308985049.1">
    <property type="nucleotide sequence ID" value="NZ_JARXIC010000012.1"/>
</dbReference>